<accession>A0A4R3J578</accession>
<evidence type="ECO:0000259" key="1">
    <source>
        <dbReference type="Pfam" id="PF04993"/>
    </source>
</evidence>
<dbReference type="PANTHER" id="PTHR36121">
    <property type="entry name" value="PROTEIN SXY"/>
    <property type="match status" value="1"/>
</dbReference>
<dbReference type="OrthoDB" id="1524907at2"/>
<evidence type="ECO:0000313" key="3">
    <source>
        <dbReference type="Proteomes" id="UP000295304"/>
    </source>
</evidence>
<sequence>MSYSREFRDHVLDLLDSAGSVTPRAMFGGVGLYLDGVFFAIISDDVLYFKVDDDSRKAYISEGMAAFAPFIDRPALRSYYEVPSDLFDDGETLRLWARRAWEAARRSAKPASSSGPQRRRP</sequence>
<protein>
    <submittedName>
        <fullName evidence="2">DNA transformation protein</fullName>
    </submittedName>
</protein>
<evidence type="ECO:0000313" key="2">
    <source>
        <dbReference type="EMBL" id="TCS60968.1"/>
    </source>
</evidence>
<dbReference type="EMBL" id="SLZW01000009">
    <property type="protein sequence ID" value="TCS60968.1"/>
    <property type="molecule type" value="Genomic_DNA"/>
</dbReference>
<reference evidence="2 3" key="1">
    <citation type="submission" date="2019-03" db="EMBL/GenBank/DDBJ databases">
        <title>Genomic Encyclopedia of Type Strains, Phase IV (KMG-IV): sequencing the most valuable type-strain genomes for metagenomic binning, comparative biology and taxonomic classification.</title>
        <authorList>
            <person name="Goeker M."/>
        </authorList>
    </citation>
    <scope>NUCLEOTIDE SEQUENCE [LARGE SCALE GENOMIC DNA]</scope>
    <source>
        <strain evidence="2 3">DSM 101688</strain>
    </source>
</reference>
<proteinExistence type="predicted"/>
<keyword evidence="3" id="KW-1185">Reference proteome</keyword>
<dbReference type="SUPFAM" id="SSF159894">
    <property type="entry name" value="YgaC/TfoX-N like"/>
    <property type="match status" value="1"/>
</dbReference>
<gene>
    <name evidence="2" type="ORF">EDD55_109129</name>
</gene>
<dbReference type="InterPro" id="IPR047525">
    <property type="entry name" value="TfoX-like"/>
</dbReference>
<dbReference type="Proteomes" id="UP000295304">
    <property type="component" value="Unassembled WGS sequence"/>
</dbReference>
<dbReference type="Pfam" id="PF04993">
    <property type="entry name" value="TfoX_N"/>
    <property type="match status" value="1"/>
</dbReference>
<comment type="caution">
    <text evidence="2">The sequence shown here is derived from an EMBL/GenBank/DDBJ whole genome shotgun (WGS) entry which is preliminary data.</text>
</comment>
<dbReference type="PANTHER" id="PTHR36121:SF1">
    <property type="entry name" value="PROTEIN SXY"/>
    <property type="match status" value="1"/>
</dbReference>
<dbReference type="Gene3D" id="3.30.1460.30">
    <property type="entry name" value="YgaC/TfoX-N like chaperone"/>
    <property type="match status" value="1"/>
</dbReference>
<dbReference type="RefSeq" id="WP_132939784.1">
    <property type="nucleotide sequence ID" value="NZ_CP119676.1"/>
</dbReference>
<name>A0A4R3J578_9PROT</name>
<dbReference type="AlphaFoldDB" id="A0A4R3J578"/>
<feature type="domain" description="TfoX N-terminal" evidence="1">
    <location>
        <begin position="13"/>
        <end position="104"/>
    </location>
</feature>
<organism evidence="2 3">
    <name type="scientific">Varunaivibrio sulfuroxidans</name>
    <dbReference type="NCBI Taxonomy" id="1773489"/>
    <lineage>
        <taxon>Bacteria</taxon>
        <taxon>Pseudomonadati</taxon>
        <taxon>Pseudomonadota</taxon>
        <taxon>Alphaproteobacteria</taxon>
        <taxon>Rhodospirillales</taxon>
        <taxon>Magnetovibrionaceae</taxon>
        <taxon>Varunaivibrio</taxon>
    </lineage>
</organism>
<dbReference type="InterPro" id="IPR007076">
    <property type="entry name" value="TfoX_N"/>
</dbReference>